<dbReference type="SUPFAM" id="SSF100950">
    <property type="entry name" value="NagB/RpiA/CoA transferase-like"/>
    <property type="match status" value="1"/>
</dbReference>
<dbReference type="PANTHER" id="PTHR43682:SF1">
    <property type="entry name" value="LACTATE UTILIZATION PROTEIN C"/>
    <property type="match status" value="1"/>
</dbReference>
<dbReference type="AlphaFoldDB" id="A0A1H9TPK3"/>
<gene>
    <name evidence="2" type="ORF">SAMN05216199_1704</name>
</gene>
<dbReference type="InterPro" id="IPR024185">
    <property type="entry name" value="FTHF_cligase-like_sf"/>
</dbReference>
<dbReference type="Gene3D" id="3.40.50.10420">
    <property type="entry name" value="NagB/RpiA/CoA transferase-like"/>
    <property type="match status" value="1"/>
</dbReference>
<name>A0A1H9TPK3_9MICO</name>
<dbReference type="Proteomes" id="UP000199019">
    <property type="component" value="Unassembled WGS sequence"/>
</dbReference>
<evidence type="ECO:0000313" key="3">
    <source>
        <dbReference type="Proteomes" id="UP000199019"/>
    </source>
</evidence>
<dbReference type="STRING" id="587636.SAMN05216199_1704"/>
<keyword evidence="3" id="KW-1185">Reference proteome</keyword>
<sequence length="216" mass="22478">MTTDNAHQAARDVVLARLRGALGDDPTVPTVPRTYRREGAYAAGSPELVDLLVDRLEDYRATVARTGADDREIGVAVAEALAAQGVRDAIAAPGVPADWLHGIPEHRLDDGSATPRQLDRTGAVVTGSAVAVAETGTIVLDGGPLCGRRAITLVPDTHVVVVRVADVVQTVPEALGRLDPTRPLTFVSGPSATSDIELSRVEGVHGPRTLVVVLAG</sequence>
<dbReference type="Pfam" id="PF02589">
    <property type="entry name" value="LUD_dom"/>
    <property type="match status" value="1"/>
</dbReference>
<dbReference type="InterPro" id="IPR003741">
    <property type="entry name" value="LUD_dom"/>
</dbReference>
<feature type="domain" description="LUD" evidence="1">
    <location>
        <begin position="107"/>
        <end position="214"/>
    </location>
</feature>
<evidence type="ECO:0000259" key="1">
    <source>
        <dbReference type="Pfam" id="PF02589"/>
    </source>
</evidence>
<dbReference type="InterPro" id="IPR037171">
    <property type="entry name" value="NagB/RpiA_transferase-like"/>
</dbReference>
<organism evidence="2 3">
    <name type="scientific">Pedococcus cremeus</name>
    <dbReference type="NCBI Taxonomy" id="587636"/>
    <lineage>
        <taxon>Bacteria</taxon>
        <taxon>Bacillati</taxon>
        <taxon>Actinomycetota</taxon>
        <taxon>Actinomycetes</taxon>
        <taxon>Micrococcales</taxon>
        <taxon>Intrasporangiaceae</taxon>
        <taxon>Pedococcus</taxon>
    </lineage>
</organism>
<dbReference type="OrthoDB" id="9794187at2"/>
<proteinExistence type="predicted"/>
<reference evidence="3" key="1">
    <citation type="submission" date="2016-10" db="EMBL/GenBank/DDBJ databases">
        <authorList>
            <person name="Varghese N."/>
            <person name="Submissions S."/>
        </authorList>
    </citation>
    <scope>NUCLEOTIDE SEQUENCE [LARGE SCALE GENOMIC DNA]</scope>
    <source>
        <strain evidence="3">CGMCC 1.6963</strain>
    </source>
</reference>
<evidence type="ECO:0000313" key="2">
    <source>
        <dbReference type="EMBL" id="SER99116.1"/>
    </source>
</evidence>
<dbReference type="PANTHER" id="PTHR43682">
    <property type="entry name" value="LACTATE UTILIZATION PROTEIN C"/>
    <property type="match status" value="1"/>
</dbReference>
<dbReference type="RefSeq" id="WP_091757424.1">
    <property type="nucleotide sequence ID" value="NZ_FOHB01000002.1"/>
</dbReference>
<dbReference type="EMBL" id="FOHB01000002">
    <property type="protein sequence ID" value="SER99116.1"/>
    <property type="molecule type" value="Genomic_DNA"/>
</dbReference>
<accession>A0A1H9TPK3</accession>
<protein>
    <submittedName>
        <fullName evidence="2">L-lactate dehydrogenase complex protein LldG</fullName>
    </submittedName>
</protein>